<name>A0ABD3BZG8_9LAMI</name>
<protein>
    <submittedName>
        <fullName evidence="2">Uncharacterized protein</fullName>
    </submittedName>
</protein>
<proteinExistence type="predicted"/>
<feature type="region of interest" description="Disordered" evidence="1">
    <location>
        <begin position="1"/>
        <end position="23"/>
    </location>
</feature>
<organism evidence="2 3">
    <name type="scientific">Castilleja foliolosa</name>
    <dbReference type="NCBI Taxonomy" id="1961234"/>
    <lineage>
        <taxon>Eukaryota</taxon>
        <taxon>Viridiplantae</taxon>
        <taxon>Streptophyta</taxon>
        <taxon>Embryophyta</taxon>
        <taxon>Tracheophyta</taxon>
        <taxon>Spermatophyta</taxon>
        <taxon>Magnoliopsida</taxon>
        <taxon>eudicotyledons</taxon>
        <taxon>Gunneridae</taxon>
        <taxon>Pentapetalae</taxon>
        <taxon>asterids</taxon>
        <taxon>lamiids</taxon>
        <taxon>Lamiales</taxon>
        <taxon>Orobanchaceae</taxon>
        <taxon>Pedicularideae</taxon>
        <taxon>Castillejinae</taxon>
        <taxon>Castilleja</taxon>
    </lineage>
</organism>
<keyword evidence="3" id="KW-1185">Reference proteome</keyword>
<comment type="caution">
    <text evidence="2">The sequence shown here is derived from an EMBL/GenBank/DDBJ whole genome shotgun (WGS) entry which is preliminary data.</text>
</comment>
<dbReference type="Proteomes" id="UP001632038">
    <property type="component" value="Unassembled WGS sequence"/>
</dbReference>
<evidence type="ECO:0000256" key="1">
    <source>
        <dbReference type="SAM" id="MobiDB-lite"/>
    </source>
</evidence>
<evidence type="ECO:0000313" key="2">
    <source>
        <dbReference type="EMBL" id="KAL3622331.1"/>
    </source>
</evidence>
<dbReference type="AlphaFoldDB" id="A0ABD3BZG8"/>
<sequence length="70" mass="7813">MADSNSKKSKGNKTDDSEKPNIVQLSEEYVQHVKGQANMITDAVRSLDIENSQNYIGTTSSVEAERIRVR</sequence>
<dbReference type="EMBL" id="JAVIJP010000060">
    <property type="protein sequence ID" value="KAL3622331.1"/>
    <property type="molecule type" value="Genomic_DNA"/>
</dbReference>
<accession>A0ABD3BZG8</accession>
<evidence type="ECO:0000313" key="3">
    <source>
        <dbReference type="Proteomes" id="UP001632038"/>
    </source>
</evidence>
<gene>
    <name evidence="2" type="ORF">CASFOL_033742</name>
</gene>
<reference evidence="3" key="1">
    <citation type="journal article" date="2024" name="IScience">
        <title>Strigolactones Initiate the Formation of Haustorium-like Structures in Castilleja.</title>
        <authorList>
            <person name="Buerger M."/>
            <person name="Peterson D."/>
            <person name="Chory J."/>
        </authorList>
    </citation>
    <scope>NUCLEOTIDE SEQUENCE [LARGE SCALE GENOMIC DNA]</scope>
</reference>